<feature type="region of interest" description="Disordered" evidence="1">
    <location>
        <begin position="36"/>
        <end position="68"/>
    </location>
</feature>
<gene>
    <name evidence="2" type="ORF">OVN521_LOCUS2094</name>
</gene>
<dbReference type="Proteomes" id="UP000663866">
    <property type="component" value="Unassembled WGS sequence"/>
</dbReference>
<keyword evidence="3" id="KW-1185">Reference proteome</keyword>
<evidence type="ECO:0000313" key="3">
    <source>
        <dbReference type="Proteomes" id="UP000663866"/>
    </source>
</evidence>
<organism evidence="2 3">
    <name type="scientific">Rotaria magnacalcarata</name>
    <dbReference type="NCBI Taxonomy" id="392030"/>
    <lineage>
        <taxon>Eukaryota</taxon>
        <taxon>Metazoa</taxon>
        <taxon>Spiralia</taxon>
        <taxon>Gnathifera</taxon>
        <taxon>Rotifera</taxon>
        <taxon>Eurotatoria</taxon>
        <taxon>Bdelloidea</taxon>
        <taxon>Philodinida</taxon>
        <taxon>Philodinidae</taxon>
        <taxon>Rotaria</taxon>
    </lineage>
</organism>
<reference evidence="2" key="1">
    <citation type="submission" date="2021-02" db="EMBL/GenBank/DDBJ databases">
        <authorList>
            <person name="Nowell W R."/>
        </authorList>
    </citation>
    <scope>NUCLEOTIDE SEQUENCE</scope>
</reference>
<sequence>MTSENELDALKLMETIANNEEPNLLAIVAEQTAIGKTENERINIEKPKRPGRKRKELTSTSSVKEEDLDNSNIVDTQPLFEQPIIVEGKRSRKPTSRLELSDLETPKKELSIPQGLGKPLGHIEYINYQITHASPDTLMRGSTPSKRGRKKNTIIIDDKSENADIVLDPAVPVQVNNEDNGTNTAFSSAETKTDNVNTIDTKLSEQNDITKKTTTT</sequence>
<feature type="compositionally biased region" description="Basic and acidic residues" evidence="1">
    <location>
        <begin position="37"/>
        <end position="48"/>
    </location>
</feature>
<evidence type="ECO:0000256" key="1">
    <source>
        <dbReference type="SAM" id="MobiDB-lite"/>
    </source>
</evidence>
<evidence type="ECO:0000313" key="2">
    <source>
        <dbReference type="EMBL" id="CAF3768446.1"/>
    </source>
</evidence>
<accession>A0A818ZFQ2</accession>
<comment type="caution">
    <text evidence="2">The sequence shown here is derived from an EMBL/GenBank/DDBJ whole genome shotgun (WGS) entry which is preliminary data.</text>
</comment>
<dbReference type="EMBL" id="CAJOBG010000157">
    <property type="protein sequence ID" value="CAF3768446.1"/>
    <property type="molecule type" value="Genomic_DNA"/>
</dbReference>
<dbReference type="AlphaFoldDB" id="A0A818ZFQ2"/>
<name>A0A818ZFQ2_9BILA</name>
<protein>
    <submittedName>
        <fullName evidence="2">Uncharacterized protein</fullName>
    </submittedName>
</protein>
<proteinExistence type="predicted"/>